<sequence length="213" mass="24323">MKPTKFLILALFFILLPLNFSNAQELSNKLKGKILLQVEDAGQAWYIEPETQERAYLGRPADAFRIMRELGLGIKHEELKKYLSSSFPERLSGKILLDVEQNGEAYYVNPADLKGYFLNRPNDAFSVMREKGLGITNNDLWKITLSGKYPDESKATDLQSYIDSKTKEVKKEVAKITQPQEMEEENNDSVLNQEKLFNQQAWILTSNATALIN</sequence>
<dbReference type="Proteomes" id="UP000230869">
    <property type="component" value="Unassembled WGS sequence"/>
</dbReference>
<dbReference type="EMBL" id="PCWW01000005">
    <property type="protein sequence ID" value="PIR14044.1"/>
    <property type="molecule type" value="Genomic_DNA"/>
</dbReference>
<protein>
    <submittedName>
        <fullName evidence="1">Uncharacterized protein</fullName>
    </submittedName>
</protein>
<evidence type="ECO:0000313" key="1">
    <source>
        <dbReference type="EMBL" id="PIR14044.1"/>
    </source>
</evidence>
<organism evidence="1 2">
    <name type="scientific">Candidatus Falkowbacteria bacterium CG11_big_fil_rev_8_21_14_0_20_39_10</name>
    <dbReference type="NCBI Taxonomy" id="1974570"/>
    <lineage>
        <taxon>Bacteria</taxon>
        <taxon>Candidatus Falkowiibacteriota</taxon>
    </lineage>
</organism>
<comment type="caution">
    <text evidence="1">The sequence shown here is derived from an EMBL/GenBank/DDBJ whole genome shotgun (WGS) entry which is preliminary data.</text>
</comment>
<proteinExistence type="predicted"/>
<accession>A0A2M6KAE6</accession>
<name>A0A2M6KAE6_9BACT</name>
<dbReference type="AlphaFoldDB" id="A0A2M6KAE6"/>
<evidence type="ECO:0000313" key="2">
    <source>
        <dbReference type="Proteomes" id="UP000230869"/>
    </source>
</evidence>
<gene>
    <name evidence="1" type="ORF">COV49_00190</name>
</gene>
<reference evidence="1 2" key="1">
    <citation type="submission" date="2017-09" db="EMBL/GenBank/DDBJ databases">
        <title>Depth-based differentiation of microbial function through sediment-hosted aquifers and enrichment of novel symbionts in the deep terrestrial subsurface.</title>
        <authorList>
            <person name="Probst A.J."/>
            <person name="Ladd B."/>
            <person name="Jarett J.K."/>
            <person name="Geller-Mcgrath D.E."/>
            <person name="Sieber C.M."/>
            <person name="Emerson J.B."/>
            <person name="Anantharaman K."/>
            <person name="Thomas B.C."/>
            <person name="Malmstrom R."/>
            <person name="Stieglmeier M."/>
            <person name="Klingl A."/>
            <person name="Woyke T."/>
            <person name="Ryan C.M."/>
            <person name="Banfield J.F."/>
        </authorList>
    </citation>
    <scope>NUCLEOTIDE SEQUENCE [LARGE SCALE GENOMIC DNA]</scope>
    <source>
        <strain evidence="1">CG11_big_fil_rev_8_21_14_0_20_39_10</strain>
    </source>
</reference>